<evidence type="ECO:0000259" key="10">
    <source>
        <dbReference type="PROSITE" id="PS50836"/>
    </source>
</evidence>
<evidence type="ECO:0000256" key="2">
    <source>
        <dbReference type="ARBA" id="ARBA00022741"/>
    </source>
</evidence>
<dbReference type="EMBL" id="JXCE01000887">
    <property type="protein sequence ID" value="KPA35811.1"/>
    <property type="molecule type" value="Genomic_DNA"/>
</dbReference>
<dbReference type="PANTHER" id="PTHR47797:SF4">
    <property type="entry name" value="DOMON DOMAIN-CONTAINING PROTEIN"/>
    <property type="match status" value="1"/>
</dbReference>
<feature type="transmembrane region" description="Helical" evidence="8">
    <location>
        <begin position="280"/>
        <end position="299"/>
    </location>
</feature>
<gene>
    <name evidence="11" type="ORF">FLAG1_11467</name>
</gene>
<dbReference type="SUPFAM" id="SSF52374">
    <property type="entry name" value="Nucleotidylyl transferase"/>
    <property type="match status" value="1"/>
</dbReference>
<protein>
    <recommendedName>
        <fullName evidence="10">DOMON domain-containing protein</fullName>
    </recommendedName>
</protein>
<dbReference type="Pfam" id="PF00579">
    <property type="entry name" value="tRNA-synt_1b"/>
    <property type="match status" value="1"/>
</dbReference>
<organism evidence="11 12">
    <name type="scientific">Fusarium langsethiae</name>
    <dbReference type="NCBI Taxonomy" id="179993"/>
    <lineage>
        <taxon>Eukaryota</taxon>
        <taxon>Fungi</taxon>
        <taxon>Dikarya</taxon>
        <taxon>Ascomycota</taxon>
        <taxon>Pezizomycotina</taxon>
        <taxon>Sordariomycetes</taxon>
        <taxon>Hypocreomycetidae</taxon>
        <taxon>Hypocreales</taxon>
        <taxon>Nectriaceae</taxon>
        <taxon>Fusarium</taxon>
    </lineage>
</organism>
<dbReference type="SMART" id="SM00664">
    <property type="entry name" value="DoH"/>
    <property type="match status" value="1"/>
</dbReference>
<dbReference type="PANTHER" id="PTHR47797">
    <property type="entry name" value="DEHYDROGENASE, PUTATIVE (AFU_ORTHOLOGUE AFUA_8G05805)-RELATED"/>
    <property type="match status" value="1"/>
</dbReference>
<proteinExistence type="inferred from homology"/>
<keyword evidence="4 6" id="KW-0648">Protein biosynthesis</keyword>
<feature type="transmembrane region" description="Helical" evidence="8">
    <location>
        <begin position="346"/>
        <end position="366"/>
    </location>
</feature>
<evidence type="ECO:0000256" key="1">
    <source>
        <dbReference type="ARBA" id="ARBA00022598"/>
    </source>
</evidence>
<evidence type="ECO:0000313" key="12">
    <source>
        <dbReference type="Proteomes" id="UP000037904"/>
    </source>
</evidence>
<feature type="transmembrane region" description="Helical" evidence="8">
    <location>
        <begin position="319"/>
        <end position="340"/>
    </location>
</feature>
<evidence type="ECO:0000256" key="3">
    <source>
        <dbReference type="ARBA" id="ARBA00022840"/>
    </source>
</evidence>
<evidence type="ECO:0000256" key="4">
    <source>
        <dbReference type="ARBA" id="ARBA00022917"/>
    </source>
</evidence>
<feature type="transmembrane region" description="Helical" evidence="8">
    <location>
        <begin position="220"/>
        <end position="240"/>
    </location>
</feature>
<feature type="transmembrane region" description="Helical" evidence="8">
    <location>
        <begin position="247"/>
        <end position="268"/>
    </location>
</feature>
<dbReference type="PROSITE" id="PS50836">
    <property type="entry name" value="DOMON"/>
    <property type="match status" value="1"/>
</dbReference>
<evidence type="ECO:0000256" key="9">
    <source>
        <dbReference type="SAM" id="SignalP"/>
    </source>
</evidence>
<evidence type="ECO:0000256" key="6">
    <source>
        <dbReference type="RuleBase" id="RU363036"/>
    </source>
</evidence>
<dbReference type="GO" id="GO:0005524">
    <property type="term" value="F:ATP binding"/>
    <property type="evidence" value="ECO:0007669"/>
    <property type="project" value="UniProtKB-KW"/>
</dbReference>
<dbReference type="GO" id="GO:0006418">
    <property type="term" value="P:tRNA aminoacylation for protein translation"/>
    <property type="evidence" value="ECO:0007669"/>
    <property type="project" value="InterPro"/>
</dbReference>
<dbReference type="Proteomes" id="UP000037904">
    <property type="component" value="Unassembled WGS sequence"/>
</dbReference>
<feature type="compositionally biased region" description="Polar residues" evidence="7">
    <location>
        <begin position="186"/>
        <end position="202"/>
    </location>
</feature>
<keyword evidence="8" id="KW-0472">Membrane</keyword>
<keyword evidence="5 6" id="KW-0030">Aminoacyl-tRNA synthetase</keyword>
<keyword evidence="9" id="KW-0732">Signal</keyword>
<keyword evidence="2 6" id="KW-0547">Nucleotide-binding</keyword>
<feature type="signal peptide" evidence="9">
    <location>
        <begin position="1"/>
        <end position="23"/>
    </location>
</feature>
<dbReference type="InterPro" id="IPR014729">
    <property type="entry name" value="Rossmann-like_a/b/a_fold"/>
</dbReference>
<feature type="domain" description="DOMON" evidence="10">
    <location>
        <begin position="34"/>
        <end position="152"/>
    </location>
</feature>
<dbReference type="CDD" id="cd08760">
    <property type="entry name" value="Cyt_b561_FRRS1_like"/>
    <property type="match status" value="1"/>
</dbReference>
<keyword evidence="1 6" id="KW-0436">Ligase</keyword>
<dbReference type="GO" id="GO:0004812">
    <property type="term" value="F:aminoacyl-tRNA ligase activity"/>
    <property type="evidence" value="ECO:0007669"/>
    <property type="project" value="UniProtKB-KW"/>
</dbReference>
<evidence type="ECO:0000256" key="8">
    <source>
        <dbReference type="SAM" id="Phobius"/>
    </source>
</evidence>
<evidence type="ECO:0000256" key="5">
    <source>
        <dbReference type="ARBA" id="ARBA00023146"/>
    </source>
</evidence>
<dbReference type="InterPro" id="IPR015920">
    <property type="entry name" value="Cellobiose_DH-like_cyt"/>
</dbReference>
<reference evidence="11 12" key="1">
    <citation type="submission" date="2015-04" db="EMBL/GenBank/DDBJ databases">
        <title>The draft genome sequence of Fusarium langsethiae, a T-2/HT-2 mycotoxin producer.</title>
        <authorList>
            <person name="Lysoe E."/>
            <person name="Divon H.H."/>
            <person name="Terzi V."/>
            <person name="Orru L."/>
            <person name="Lamontanara A."/>
            <person name="Kolseth A.-K."/>
            <person name="Frandsen R.J."/>
            <person name="Nielsen K."/>
            <person name="Thrane U."/>
        </authorList>
    </citation>
    <scope>NUCLEOTIDE SEQUENCE [LARGE SCALE GENOMIC DNA]</scope>
    <source>
        <strain evidence="11 12">Fl201059</strain>
    </source>
</reference>
<dbReference type="InterPro" id="IPR005018">
    <property type="entry name" value="DOMON_domain"/>
</dbReference>
<dbReference type="SUPFAM" id="SSF49344">
    <property type="entry name" value="CBD9-like"/>
    <property type="match status" value="1"/>
</dbReference>
<dbReference type="CDD" id="cd09630">
    <property type="entry name" value="CDH_like_cytochrome"/>
    <property type="match status" value="1"/>
</dbReference>
<keyword evidence="3 6" id="KW-0067">ATP-binding</keyword>
<feature type="chain" id="PRO_5005860773" description="DOMON domain-containing protein" evidence="9">
    <location>
        <begin position="24"/>
        <end position="578"/>
    </location>
</feature>
<evidence type="ECO:0000313" key="11">
    <source>
        <dbReference type="EMBL" id="KPA35811.1"/>
    </source>
</evidence>
<dbReference type="Gene3D" id="2.60.40.1210">
    <property type="entry name" value="Cellobiose dehydrogenase, cytochrome domain"/>
    <property type="match status" value="1"/>
</dbReference>
<keyword evidence="8" id="KW-0812">Transmembrane</keyword>
<evidence type="ECO:0000256" key="7">
    <source>
        <dbReference type="SAM" id="MobiDB-lite"/>
    </source>
</evidence>
<sequence>MRTMIETALAFVFLLFFTNTAYGSPASYCDASSGDICYSWAVPSSTTSSTSNSLYLRLEAPTDYQWIALGTGSRMTGSTMFVIYQDGSGNVTLSTRKGHGHNMPTYNRMSDVKLISGSGTSNKTMVANIHWSGATGIDLTGSNHWISAWKKGSPLDTTDASADFNEHDGTDSFSVDLSKASINGNANPFTNSSSTQKSDTAVSGTDGGGGEDHTGSIHGVIMAIVFLLGFPIGSVLMPIFGRWILHASWQIIAFIGMWVGFGVGKVAADRGGDWFHEPHVVLGTIVCILMIIQPVLGWIHHRNYVKHQRRTTVSHAHIWYGRGIMIVGIINGGIGLQLSGASTKLIAAYSVVGVIVSLIYTGGAVYKMVQIMTPEEWLNLIKANLAEILNPEIIDYVLIEENRPLKIAELLEAGCRIKILIADVHGYFDNLSVSFELIAPRCDYYQFVIKSLLRSTGVSIDRLEFVIGSSFQWSKDYIFDCRRMERITKVSAARKAGAEVVKQENDLFLSGLTYPIMQALDEEYLEVDAELGSIDQRKIFTFALENLHKVGYRKPGFLSIRVWIESLISEDIRSVPTQ</sequence>
<name>A0A0N0V4V6_FUSLA</name>
<keyword evidence="12" id="KW-1185">Reference proteome</keyword>
<dbReference type="InterPro" id="IPR002305">
    <property type="entry name" value="aa-tRNA-synth_Ic"/>
</dbReference>
<dbReference type="Gene3D" id="3.40.50.620">
    <property type="entry name" value="HUPs"/>
    <property type="match status" value="1"/>
</dbReference>
<comment type="caution">
    <text evidence="11">The sequence shown here is derived from an EMBL/GenBank/DDBJ whole genome shotgun (WGS) entry which is preliminary data.</text>
</comment>
<comment type="similarity">
    <text evidence="6">Belongs to the class-I aminoacyl-tRNA synthetase family.</text>
</comment>
<feature type="region of interest" description="Disordered" evidence="7">
    <location>
        <begin position="186"/>
        <end position="209"/>
    </location>
</feature>
<keyword evidence="8" id="KW-1133">Transmembrane helix</keyword>
<accession>A0A0N0V4V6</accession>
<dbReference type="Pfam" id="PF16010">
    <property type="entry name" value="CDH-cyt"/>
    <property type="match status" value="1"/>
</dbReference>
<dbReference type="AlphaFoldDB" id="A0A0N0V4V6"/>